<keyword evidence="2 8" id="KW-1134">Transmembrane beta strand</keyword>
<name>A0A255XN94_9PROT</name>
<dbReference type="InterPro" id="IPR023707">
    <property type="entry name" value="OM_assembly_BamA"/>
</dbReference>
<reference evidence="11 12" key="1">
    <citation type="submission" date="2017-07" db="EMBL/GenBank/DDBJ databases">
        <title>Elstera cyanobacteriorum sp. nov., a novel bacterium isolated from cyanobacterial aggregates in a eutrophic lake.</title>
        <authorList>
            <person name="Cai H."/>
        </authorList>
    </citation>
    <scope>NUCLEOTIDE SEQUENCE [LARGE SCALE GENOMIC DNA]</scope>
    <source>
        <strain evidence="11 12">TH019</strain>
    </source>
</reference>
<dbReference type="PIRSF" id="PIRSF006076">
    <property type="entry name" value="OM_assembly_OMP85"/>
    <property type="match status" value="1"/>
</dbReference>
<protein>
    <recommendedName>
        <fullName evidence="8 9">Outer membrane protein assembly factor BamA</fullName>
    </recommendedName>
</protein>
<dbReference type="PANTHER" id="PTHR12815:SF23">
    <property type="entry name" value="OUTER MEMBRANE PROTEIN ASSEMBLY FACTOR BAMA"/>
    <property type="match status" value="1"/>
</dbReference>
<dbReference type="EMBL" id="NOXS01000032">
    <property type="protein sequence ID" value="OYQ18429.1"/>
    <property type="molecule type" value="Genomic_DNA"/>
</dbReference>
<comment type="function">
    <text evidence="8">Part of the outer membrane protein assembly complex, which is involved in assembly and insertion of beta-barrel proteins into the outer membrane.</text>
</comment>
<comment type="subunit">
    <text evidence="8">Part of the Bam complex.</text>
</comment>
<evidence type="ECO:0000256" key="5">
    <source>
        <dbReference type="ARBA" id="ARBA00022737"/>
    </source>
</evidence>
<evidence type="ECO:0000256" key="8">
    <source>
        <dbReference type="HAMAP-Rule" id="MF_01430"/>
    </source>
</evidence>
<evidence type="ECO:0000256" key="2">
    <source>
        <dbReference type="ARBA" id="ARBA00022452"/>
    </source>
</evidence>
<comment type="subcellular location">
    <subcellularLocation>
        <location evidence="8">Cell outer membrane</location>
    </subcellularLocation>
    <subcellularLocation>
        <location evidence="1">Membrane</location>
    </subcellularLocation>
</comment>
<evidence type="ECO:0000259" key="10">
    <source>
        <dbReference type="PROSITE" id="PS51779"/>
    </source>
</evidence>
<keyword evidence="7 8" id="KW-0998">Cell outer membrane</keyword>
<feature type="chain" id="PRO_5013417428" description="Outer membrane protein assembly factor BamA" evidence="8">
    <location>
        <begin position="31"/>
        <end position="783"/>
    </location>
</feature>
<feature type="domain" description="POTRA" evidence="10">
    <location>
        <begin position="376"/>
        <end position="449"/>
    </location>
</feature>
<keyword evidence="6 8" id="KW-0472">Membrane</keyword>
<keyword evidence="12" id="KW-1185">Reference proteome</keyword>
<proteinExistence type="inferred from homology"/>
<dbReference type="PANTHER" id="PTHR12815">
    <property type="entry name" value="SORTING AND ASSEMBLY MACHINERY SAMM50 PROTEIN FAMILY MEMBER"/>
    <property type="match status" value="1"/>
</dbReference>
<dbReference type="GO" id="GO:0051205">
    <property type="term" value="P:protein insertion into membrane"/>
    <property type="evidence" value="ECO:0007669"/>
    <property type="project" value="UniProtKB-UniRule"/>
</dbReference>
<evidence type="ECO:0000256" key="1">
    <source>
        <dbReference type="ARBA" id="ARBA00004370"/>
    </source>
</evidence>
<evidence type="ECO:0000256" key="7">
    <source>
        <dbReference type="ARBA" id="ARBA00023237"/>
    </source>
</evidence>
<dbReference type="OrthoDB" id="9803054at2"/>
<dbReference type="HAMAP" id="MF_01430">
    <property type="entry name" value="OM_assembly_BamA"/>
    <property type="match status" value="1"/>
</dbReference>
<keyword evidence="3 8" id="KW-0812">Transmembrane</keyword>
<feature type="signal peptide" evidence="8">
    <location>
        <begin position="1"/>
        <end position="30"/>
    </location>
</feature>
<dbReference type="PROSITE" id="PS51779">
    <property type="entry name" value="POTRA"/>
    <property type="match status" value="4"/>
</dbReference>
<comment type="similarity">
    <text evidence="8">Belongs to the BamA family.</text>
</comment>
<gene>
    <name evidence="8 11" type="primary">bamA</name>
    <name evidence="11" type="ORF">CHR90_09065</name>
</gene>
<dbReference type="Pfam" id="PF01103">
    <property type="entry name" value="Omp85"/>
    <property type="match status" value="1"/>
</dbReference>
<dbReference type="RefSeq" id="WP_094408692.1">
    <property type="nucleotide sequence ID" value="NZ_BMJZ01000001.1"/>
</dbReference>
<dbReference type="InterPro" id="IPR039910">
    <property type="entry name" value="D15-like"/>
</dbReference>
<evidence type="ECO:0000313" key="12">
    <source>
        <dbReference type="Proteomes" id="UP000216361"/>
    </source>
</evidence>
<dbReference type="Pfam" id="PF07244">
    <property type="entry name" value="POTRA"/>
    <property type="match status" value="5"/>
</dbReference>
<sequence precursor="true">MMTRTKNRTALLLAGVACTASLLAPAAAFAQTQGPAAPTGQTQARPAPSAAPQVVIQSIRVEGTQRIEPDTVRNYLNIRLGEPVTADVVDKSLKTLFATGLFADVSVGIDRGDILVVRVVENPIVNRIAFEGLDKLEEKDLLAEMQLRPRVVYTRSKLQADVQRLLDVYRRNSRFAASIEPKIIQLDQNRVDVVFEVKEGDPTTVSKITFVGNKQYSDSTLRSELMSSEYRWYRFWASDDSYDPDRVAFDREKLRRFYLKNGYADFRIQSAVAELAPDRKSFYLTFTVEEGQRYKFGKINISSQLKNLDPSKLGEGITTVSGEWYNNEQIEATIEKLTQRVGDLGYAFVDVQPVTNRDPQGKVIDVSFEVREGPKAYVERIDISGNVRTQDRVLRREFRLVEGDAFNASRLRRSEQRIKDLGFFKSVEVTREQGSQPDQIVLKAKVEEQSTGDLTVGGGFSTSDGPLGEIGIRERNLLGRGQDLKVTTLLASKRSKVDISFVEPYFLDRQLALTVDAFHTTRDLQKYSSYDWRSTGGAVGFGWQLNEDWSESLKYTLRSDSISDIEDDASRYVKESAGTTLSSFITHTIAYDKRDSRRNPTDGYVISLENDIAGLGGDTRYLRTTLRGEYYYPVMPEVVASLRANIGNIVGFGEDVRINDRFYLGGEEFRGFRTGGVGTRDKGSGDALGAQNYYVLTQEVSFPLGLPKELGLTARLFHDIGSAWGADVSGSGVNDSTSIRASVGIGFTWVSPFGPIRVDFGIPYLKQKYDRTQNFTFGFATRY</sequence>
<keyword evidence="5 8" id="KW-0677">Repeat</keyword>
<evidence type="ECO:0000313" key="11">
    <source>
        <dbReference type="EMBL" id="OYQ18429.1"/>
    </source>
</evidence>
<evidence type="ECO:0000256" key="9">
    <source>
        <dbReference type="NCBIfam" id="TIGR03303"/>
    </source>
</evidence>
<dbReference type="AlphaFoldDB" id="A0A255XN94"/>
<feature type="domain" description="POTRA" evidence="10">
    <location>
        <begin position="203"/>
        <end position="291"/>
    </location>
</feature>
<accession>A0A255XN94</accession>
<comment type="caution">
    <text evidence="11">The sequence shown here is derived from an EMBL/GenBank/DDBJ whole genome shotgun (WGS) entry which is preliminary data.</text>
</comment>
<keyword evidence="4 8" id="KW-0732">Signal</keyword>
<feature type="domain" description="POTRA" evidence="10">
    <location>
        <begin position="54"/>
        <end position="122"/>
    </location>
</feature>
<dbReference type="NCBIfam" id="TIGR03303">
    <property type="entry name" value="OM_YaeT"/>
    <property type="match status" value="1"/>
</dbReference>
<evidence type="ECO:0000256" key="3">
    <source>
        <dbReference type="ARBA" id="ARBA00022692"/>
    </source>
</evidence>
<organism evidence="11 12">
    <name type="scientific">Elstera cyanobacteriorum</name>
    <dbReference type="NCBI Taxonomy" id="2022747"/>
    <lineage>
        <taxon>Bacteria</taxon>
        <taxon>Pseudomonadati</taxon>
        <taxon>Pseudomonadota</taxon>
        <taxon>Alphaproteobacteria</taxon>
        <taxon>Rhodospirillales</taxon>
        <taxon>Rhodospirillaceae</taxon>
        <taxon>Elstera</taxon>
    </lineage>
</organism>
<dbReference type="GO" id="GO:0009279">
    <property type="term" value="C:cell outer membrane"/>
    <property type="evidence" value="ECO:0007669"/>
    <property type="project" value="UniProtKB-SubCell"/>
</dbReference>
<dbReference type="Gene3D" id="2.40.160.50">
    <property type="entry name" value="membrane protein fhac: a member of the omp85/tpsb transporter family"/>
    <property type="match status" value="1"/>
</dbReference>
<dbReference type="InterPro" id="IPR010827">
    <property type="entry name" value="BamA/TamA_POTRA"/>
</dbReference>
<dbReference type="Proteomes" id="UP000216361">
    <property type="component" value="Unassembled WGS sequence"/>
</dbReference>
<evidence type="ECO:0000256" key="6">
    <source>
        <dbReference type="ARBA" id="ARBA00023136"/>
    </source>
</evidence>
<dbReference type="GO" id="GO:0043165">
    <property type="term" value="P:Gram-negative-bacterium-type cell outer membrane assembly"/>
    <property type="evidence" value="ECO:0007669"/>
    <property type="project" value="UniProtKB-UniRule"/>
</dbReference>
<dbReference type="InterPro" id="IPR000184">
    <property type="entry name" value="Bac_surfAg_D15"/>
</dbReference>
<dbReference type="InterPro" id="IPR034746">
    <property type="entry name" value="POTRA"/>
</dbReference>
<feature type="domain" description="POTRA" evidence="10">
    <location>
        <begin position="123"/>
        <end position="200"/>
    </location>
</feature>
<evidence type="ECO:0000256" key="4">
    <source>
        <dbReference type="ARBA" id="ARBA00022729"/>
    </source>
</evidence>
<dbReference type="Gene3D" id="3.10.20.310">
    <property type="entry name" value="membrane protein fhac"/>
    <property type="match status" value="5"/>
</dbReference>